<dbReference type="OrthoDB" id="9774179at2"/>
<dbReference type="SUPFAM" id="SSF54637">
    <property type="entry name" value="Thioesterase/thiol ester dehydrase-isomerase"/>
    <property type="match status" value="1"/>
</dbReference>
<name>A0A3S2VJ64_9BURK</name>
<dbReference type="InterPro" id="IPR002539">
    <property type="entry name" value="MaoC-like_dom"/>
</dbReference>
<evidence type="ECO:0000259" key="2">
    <source>
        <dbReference type="Pfam" id="PF01575"/>
    </source>
</evidence>
<evidence type="ECO:0000256" key="1">
    <source>
        <dbReference type="SAM" id="MobiDB-lite"/>
    </source>
</evidence>
<dbReference type="EMBL" id="SACM01000001">
    <property type="protein sequence ID" value="RVT88530.1"/>
    <property type="molecule type" value="Genomic_DNA"/>
</dbReference>
<dbReference type="Proteomes" id="UP000288587">
    <property type="component" value="Unassembled WGS sequence"/>
</dbReference>
<feature type="compositionally biased region" description="Basic and acidic residues" evidence="1">
    <location>
        <begin position="144"/>
        <end position="158"/>
    </location>
</feature>
<accession>A0A3S2VJ64</accession>
<protein>
    <recommendedName>
        <fullName evidence="2">MaoC-like domain-containing protein</fullName>
    </recommendedName>
</protein>
<keyword evidence="4" id="KW-1185">Reference proteome</keyword>
<dbReference type="PANTHER" id="PTHR43841:SF3">
    <property type="entry name" value="(3R)-HYDROXYACYL-ACP DEHYDRATASE SUBUNIT HADB"/>
    <property type="match status" value="1"/>
</dbReference>
<feature type="region of interest" description="Disordered" evidence="1">
    <location>
        <begin position="139"/>
        <end position="167"/>
    </location>
</feature>
<sequence length="269" mass="29535">MNAPALPRHAWWLMLRAGLSRPRAGGAVPEAPAHWQAPALSARERSAFKAHLGFGPETEVPLSLHYLALQRAQLEWMLRPAFPFRLLGMVHMAQSLTRLAPWEVQAPFEIGLQAALEGKRNVRLEAELRQAGRPVLRASSLYRPPRDPGARPLRERAAEPPPEGAPLAEWTLPAHAGRAYARLSGDANPIHLWPWTARYFGLPRPIVHGMHTLARCEAELARARGEALSHIELQFLRPIALPGAARLHGDAAGFEVFSAAGRCATGSAR</sequence>
<dbReference type="GO" id="GO:0005835">
    <property type="term" value="C:fatty acid synthase complex"/>
    <property type="evidence" value="ECO:0007669"/>
    <property type="project" value="InterPro"/>
</dbReference>
<evidence type="ECO:0000313" key="4">
    <source>
        <dbReference type="Proteomes" id="UP000288587"/>
    </source>
</evidence>
<dbReference type="InterPro" id="IPR003965">
    <property type="entry name" value="Fatty_acid_synthase"/>
</dbReference>
<dbReference type="InterPro" id="IPR029069">
    <property type="entry name" value="HotDog_dom_sf"/>
</dbReference>
<feature type="domain" description="MaoC-like" evidence="2">
    <location>
        <begin position="178"/>
        <end position="241"/>
    </location>
</feature>
<dbReference type="Gene3D" id="3.10.129.10">
    <property type="entry name" value="Hotdog Thioesterase"/>
    <property type="match status" value="1"/>
</dbReference>
<dbReference type="PRINTS" id="PR01483">
    <property type="entry name" value="FASYNTHASE"/>
</dbReference>
<dbReference type="AlphaFoldDB" id="A0A3S2VJ64"/>
<proteinExistence type="predicted"/>
<dbReference type="GO" id="GO:0004312">
    <property type="term" value="F:fatty acid synthase activity"/>
    <property type="evidence" value="ECO:0007669"/>
    <property type="project" value="InterPro"/>
</dbReference>
<reference evidence="3 4" key="1">
    <citation type="submission" date="2019-01" db="EMBL/GenBank/DDBJ databases">
        <authorList>
            <person name="Chen W.-M."/>
        </authorList>
    </citation>
    <scope>NUCLEOTIDE SEQUENCE [LARGE SCALE GENOMIC DNA]</scope>
    <source>
        <strain evidence="3 4">CCP-18</strain>
    </source>
</reference>
<evidence type="ECO:0000313" key="3">
    <source>
        <dbReference type="EMBL" id="RVT88530.1"/>
    </source>
</evidence>
<organism evidence="3 4">
    <name type="scientific">Inhella crocodyli</name>
    <dbReference type="NCBI Taxonomy" id="2499851"/>
    <lineage>
        <taxon>Bacteria</taxon>
        <taxon>Pseudomonadati</taxon>
        <taxon>Pseudomonadota</taxon>
        <taxon>Betaproteobacteria</taxon>
        <taxon>Burkholderiales</taxon>
        <taxon>Sphaerotilaceae</taxon>
        <taxon>Inhella</taxon>
    </lineage>
</organism>
<dbReference type="RefSeq" id="WP_127681796.1">
    <property type="nucleotide sequence ID" value="NZ_SACM01000001.1"/>
</dbReference>
<dbReference type="GO" id="GO:0006633">
    <property type="term" value="P:fatty acid biosynthetic process"/>
    <property type="evidence" value="ECO:0007669"/>
    <property type="project" value="InterPro"/>
</dbReference>
<dbReference type="Pfam" id="PF01575">
    <property type="entry name" value="MaoC_dehydratas"/>
    <property type="match status" value="1"/>
</dbReference>
<gene>
    <name evidence="3" type="ORF">EOD73_06040</name>
</gene>
<dbReference type="PANTHER" id="PTHR43841">
    <property type="entry name" value="3-HYDROXYACYL-THIOESTER DEHYDRATASE HTDX-RELATED"/>
    <property type="match status" value="1"/>
</dbReference>
<comment type="caution">
    <text evidence="3">The sequence shown here is derived from an EMBL/GenBank/DDBJ whole genome shotgun (WGS) entry which is preliminary data.</text>
</comment>